<dbReference type="GO" id="GO:0006629">
    <property type="term" value="P:lipid metabolic process"/>
    <property type="evidence" value="ECO:0007669"/>
    <property type="project" value="InterPro"/>
</dbReference>
<sequence length="285" mass="31169">MLARIALLALSIVATLAVDQATYDALVYHYQYAAAAYAGTCAHPNGQTLVSTFSDKKTDTQGFIARDDAKQEFIVAFRGSSNLKDAKIFTESDLIEYPGFGSFPPHVHKGFFTAYSRVQRTVVTTLKTALAADNGTHAHYTLVAVGHDSGGSLAAFRVAGATLRSTFFDKYGGAARFILPRTGDLQWAFFIDELMGFSVFRSVNKRDGVPKIFPLNITDNYVHHPAEYWTHSDPPSAETTTACQEFGEQVVGEDEACSISVNTHLPNVDHYTYFGIPITQSICTV</sequence>
<dbReference type="AlphaFoldDB" id="A0A165EF30"/>
<feature type="domain" description="Fungal lipase-type" evidence="2">
    <location>
        <begin position="74"/>
        <end position="215"/>
    </location>
</feature>
<proteinExistence type="predicted"/>
<dbReference type="InterPro" id="IPR002921">
    <property type="entry name" value="Fungal_lipase-type"/>
</dbReference>
<evidence type="ECO:0000259" key="2">
    <source>
        <dbReference type="Pfam" id="PF01764"/>
    </source>
</evidence>
<dbReference type="EMBL" id="KV426144">
    <property type="protein sequence ID" value="KZV86784.1"/>
    <property type="molecule type" value="Genomic_DNA"/>
</dbReference>
<dbReference type="CDD" id="cd00519">
    <property type="entry name" value="Lipase_3"/>
    <property type="match status" value="1"/>
</dbReference>
<keyword evidence="3" id="KW-0378">Hydrolase</keyword>
<protein>
    <submittedName>
        <fullName evidence="3">Alpha/beta-hydrolase</fullName>
    </submittedName>
</protein>
<evidence type="ECO:0000256" key="1">
    <source>
        <dbReference type="SAM" id="SignalP"/>
    </source>
</evidence>
<reference evidence="3 4" key="1">
    <citation type="journal article" date="2016" name="Mol. Biol. Evol.">
        <title>Comparative Genomics of Early-Diverging Mushroom-Forming Fungi Provides Insights into the Origins of Lignocellulose Decay Capabilities.</title>
        <authorList>
            <person name="Nagy L.G."/>
            <person name="Riley R."/>
            <person name="Tritt A."/>
            <person name="Adam C."/>
            <person name="Daum C."/>
            <person name="Floudas D."/>
            <person name="Sun H."/>
            <person name="Yadav J.S."/>
            <person name="Pangilinan J."/>
            <person name="Larsson K.H."/>
            <person name="Matsuura K."/>
            <person name="Barry K."/>
            <person name="Labutti K."/>
            <person name="Kuo R."/>
            <person name="Ohm R.A."/>
            <person name="Bhattacharya S.S."/>
            <person name="Shirouzu T."/>
            <person name="Yoshinaga Y."/>
            <person name="Martin F.M."/>
            <person name="Grigoriev I.V."/>
            <person name="Hibbett D.S."/>
        </authorList>
    </citation>
    <scope>NUCLEOTIDE SEQUENCE [LARGE SCALE GENOMIC DNA]</scope>
    <source>
        <strain evidence="3 4">HHB12029</strain>
    </source>
</reference>
<keyword evidence="4" id="KW-1185">Reference proteome</keyword>
<organism evidence="3 4">
    <name type="scientific">Exidia glandulosa HHB12029</name>
    <dbReference type="NCBI Taxonomy" id="1314781"/>
    <lineage>
        <taxon>Eukaryota</taxon>
        <taxon>Fungi</taxon>
        <taxon>Dikarya</taxon>
        <taxon>Basidiomycota</taxon>
        <taxon>Agaricomycotina</taxon>
        <taxon>Agaricomycetes</taxon>
        <taxon>Auriculariales</taxon>
        <taxon>Exidiaceae</taxon>
        <taxon>Exidia</taxon>
    </lineage>
</organism>
<dbReference type="Gene3D" id="3.40.50.1820">
    <property type="entry name" value="alpha/beta hydrolase"/>
    <property type="match status" value="1"/>
</dbReference>
<name>A0A165EF30_EXIGL</name>
<dbReference type="OrthoDB" id="438440at2759"/>
<dbReference type="GO" id="GO:0016787">
    <property type="term" value="F:hydrolase activity"/>
    <property type="evidence" value="ECO:0007669"/>
    <property type="project" value="UniProtKB-KW"/>
</dbReference>
<keyword evidence="1" id="KW-0732">Signal</keyword>
<accession>A0A165EF30</accession>
<evidence type="ECO:0000313" key="3">
    <source>
        <dbReference type="EMBL" id="KZV86784.1"/>
    </source>
</evidence>
<gene>
    <name evidence="3" type="ORF">EXIGLDRAFT_774263</name>
</gene>
<dbReference type="SUPFAM" id="SSF53474">
    <property type="entry name" value="alpha/beta-Hydrolases"/>
    <property type="match status" value="1"/>
</dbReference>
<evidence type="ECO:0000313" key="4">
    <source>
        <dbReference type="Proteomes" id="UP000077266"/>
    </source>
</evidence>
<dbReference type="Pfam" id="PF01764">
    <property type="entry name" value="Lipase_3"/>
    <property type="match status" value="1"/>
</dbReference>
<dbReference type="InParanoid" id="A0A165EF30"/>
<dbReference type="Proteomes" id="UP000077266">
    <property type="component" value="Unassembled WGS sequence"/>
</dbReference>
<feature type="signal peptide" evidence="1">
    <location>
        <begin position="1"/>
        <end position="17"/>
    </location>
</feature>
<dbReference type="InterPro" id="IPR029058">
    <property type="entry name" value="AB_hydrolase_fold"/>
</dbReference>
<feature type="chain" id="PRO_5007857161" evidence="1">
    <location>
        <begin position="18"/>
        <end position="285"/>
    </location>
</feature>
<dbReference type="STRING" id="1314781.A0A165EF30"/>
<dbReference type="PANTHER" id="PTHR45908">
    <property type="entry name" value="PROTEIN CBG11750-RELATED"/>
    <property type="match status" value="1"/>
</dbReference>